<evidence type="ECO:0000313" key="15">
    <source>
        <dbReference type="Proteomes" id="UP000515140"/>
    </source>
</evidence>
<feature type="transmembrane region" description="Helical" evidence="14">
    <location>
        <begin position="101"/>
        <end position="126"/>
    </location>
</feature>
<evidence type="ECO:0000256" key="10">
    <source>
        <dbReference type="ARBA" id="ARBA00023180"/>
    </source>
</evidence>
<protein>
    <recommendedName>
        <fullName evidence="13">Taste receptor type 2</fullName>
    </recommendedName>
</protein>
<evidence type="ECO:0000256" key="11">
    <source>
        <dbReference type="ARBA" id="ARBA00023224"/>
    </source>
</evidence>
<comment type="subcellular location">
    <subcellularLocation>
        <location evidence="1 13">Membrane</location>
        <topology evidence="1 13">Multi-pass membrane protein</topology>
    </subcellularLocation>
</comment>
<proteinExistence type="inferred from homology"/>
<evidence type="ECO:0000256" key="12">
    <source>
        <dbReference type="RuleBase" id="RU004423"/>
    </source>
</evidence>
<dbReference type="Proteomes" id="UP000515140">
    <property type="component" value="Unplaced"/>
</dbReference>
<evidence type="ECO:0000256" key="7">
    <source>
        <dbReference type="ARBA" id="ARBA00023040"/>
    </source>
</evidence>
<dbReference type="SUPFAM" id="SSF81321">
    <property type="entry name" value="Family A G protein-coupled receptor-like"/>
    <property type="match status" value="1"/>
</dbReference>
<reference evidence="16" key="1">
    <citation type="submission" date="2025-08" db="UniProtKB">
        <authorList>
            <consortium name="RefSeq"/>
        </authorList>
    </citation>
    <scope>IDENTIFICATION</scope>
    <source>
        <tissue evidence="16">Spleen</tissue>
    </source>
</reference>
<dbReference type="KEGG" id="pcw:110216184"/>
<dbReference type="AlphaFoldDB" id="A0A6P5LDK2"/>
<evidence type="ECO:0000256" key="6">
    <source>
        <dbReference type="ARBA" id="ARBA00022989"/>
    </source>
</evidence>
<feature type="transmembrane region" description="Helical" evidence="14">
    <location>
        <begin position="240"/>
        <end position="260"/>
    </location>
</feature>
<evidence type="ECO:0000313" key="16">
    <source>
        <dbReference type="RefSeq" id="XP_020853646.1"/>
    </source>
</evidence>
<keyword evidence="15" id="KW-1185">Reference proteome</keyword>
<keyword evidence="6 14" id="KW-1133">Transmembrane helix</keyword>
<dbReference type="CTD" id="338398"/>
<keyword evidence="8 13" id="KW-0472">Membrane</keyword>
<dbReference type="Pfam" id="PF05296">
    <property type="entry name" value="TAS2R"/>
    <property type="match status" value="1"/>
</dbReference>
<organism evidence="15 16">
    <name type="scientific">Phascolarctos cinereus</name>
    <name type="common">Koala</name>
    <dbReference type="NCBI Taxonomy" id="38626"/>
    <lineage>
        <taxon>Eukaryota</taxon>
        <taxon>Metazoa</taxon>
        <taxon>Chordata</taxon>
        <taxon>Craniata</taxon>
        <taxon>Vertebrata</taxon>
        <taxon>Euteleostomi</taxon>
        <taxon>Mammalia</taxon>
        <taxon>Metatheria</taxon>
        <taxon>Diprotodontia</taxon>
        <taxon>Phascolarctidae</taxon>
        <taxon>Phascolarctos</taxon>
    </lineage>
</organism>
<gene>
    <name evidence="16" type="primary">TAS2R60</name>
</gene>
<evidence type="ECO:0000256" key="5">
    <source>
        <dbReference type="ARBA" id="ARBA00022692"/>
    </source>
</evidence>
<keyword evidence="5 13" id="KW-0812">Transmembrane</keyword>
<evidence type="ECO:0000256" key="1">
    <source>
        <dbReference type="ARBA" id="ARBA00004141"/>
    </source>
</evidence>
<evidence type="ECO:0000256" key="14">
    <source>
        <dbReference type="SAM" id="Phobius"/>
    </source>
</evidence>
<dbReference type="FunFam" id="1.20.1070.10:FF:000055">
    <property type="entry name" value="Taste receptor type 2"/>
    <property type="match status" value="1"/>
</dbReference>
<feature type="transmembrane region" description="Helical" evidence="14">
    <location>
        <begin position="12"/>
        <end position="38"/>
    </location>
</feature>
<comment type="similarity">
    <text evidence="2 12">Belongs to the G-protein coupled receptor T2R family.</text>
</comment>
<keyword evidence="11 13" id="KW-0807">Transducer</keyword>
<feature type="transmembrane region" description="Helical" evidence="14">
    <location>
        <begin position="59"/>
        <end position="81"/>
    </location>
</feature>
<keyword evidence="10" id="KW-0325">Glycoprotein</keyword>
<keyword evidence="7 13" id="KW-0297">G-protein coupled receptor</keyword>
<accession>A0A6P5LDK2</accession>
<keyword evidence="4 13" id="KW-0716">Sensory transduction</keyword>
<dbReference type="GO" id="GO:0016020">
    <property type="term" value="C:membrane"/>
    <property type="evidence" value="ECO:0007669"/>
    <property type="project" value="UniProtKB-SubCell"/>
</dbReference>
<feature type="transmembrane region" description="Helical" evidence="14">
    <location>
        <begin position="186"/>
        <end position="212"/>
    </location>
</feature>
<evidence type="ECO:0000256" key="3">
    <source>
        <dbReference type="ARBA" id="ARBA00022480"/>
    </source>
</evidence>
<feature type="transmembrane region" description="Helical" evidence="14">
    <location>
        <begin position="272"/>
        <end position="294"/>
    </location>
</feature>
<keyword evidence="9 13" id="KW-0675">Receptor</keyword>
<dbReference type="RefSeq" id="XP_020853646.1">
    <property type="nucleotide sequence ID" value="XM_020997987.1"/>
</dbReference>
<keyword evidence="3 13" id="KW-0919">Taste</keyword>
<sequence>MLPGNRMLEKDMVGIIVIFYFLCLVSIVENGFIFVVLASKWARCGTLPPSDKILTFLSASRFFLQWVICGRNLYILLYPMAFAYSPIRQYLSFHWDFLNSLTIWSCALLSVFYCVKIATFTYPVFLWLKWRISGYMTWLLLGSLGLSFAIAFLFIIGNHYIYYIYSVRSLVFENCTREILRRKLEIYYFFPLKIITYSIPASIFFVCMILLISSLERHRKKMLCSDSGLWDFRTQAHIKAIKTLISFFILFFSYFLASLLNASNILPSLKSWYWGWEILTYPCTTIHSMILILTNPQLRGVLERRNCLRDGIF</sequence>
<name>A0A6P5LDK2_PHACI</name>
<dbReference type="InterPro" id="IPR007960">
    <property type="entry name" value="TAS2R"/>
</dbReference>
<dbReference type="PANTHER" id="PTHR11394:SF32">
    <property type="entry name" value="TASTE RECEPTOR TYPE 2 MEMBER 60"/>
    <property type="match status" value="1"/>
</dbReference>
<evidence type="ECO:0000256" key="13">
    <source>
        <dbReference type="RuleBase" id="RU004424"/>
    </source>
</evidence>
<evidence type="ECO:0000256" key="2">
    <source>
        <dbReference type="ARBA" id="ARBA00007376"/>
    </source>
</evidence>
<feature type="transmembrane region" description="Helical" evidence="14">
    <location>
        <begin position="138"/>
        <end position="162"/>
    </location>
</feature>
<evidence type="ECO:0000256" key="4">
    <source>
        <dbReference type="ARBA" id="ARBA00022606"/>
    </source>
</evidence>
<dbReference type="Gene3D" id="1.20.1070.10">
    <property type="entry name" value="Rhodopsin 7-helix transmembrane proteins"/>
    <property type="match status" value="1"/>
</dbReference>
<evidence type="ECO:0000256" key="8">
    <source>
        <dbReference type="ARBA" id="ARBA00023136"/>
    </source>
</evidence>
<dbReference type="GeneID" id="110216184"/>
<dbReference type="GO" id="GO:0033038">
    <property type="term" value="F:bitter taste receptor activity"/>
    <property type="evidence" value="ECO:0007669"/>
    <property type="project" value="InterPro"/>
</dbReference>
<dbReference type="FunCoup" id="A0A6P5LDK2">
    <property type="interactions" value="223"/>
</dbReference>
<evidence type="ECO:0000256" key="9">
    <source>
        <dbReference type="ARBA" id="ARBA00023170"/>
    </source>
</evidence>
<dbReference type="InParanoid" id="A0A6P5LDK2"/>
<dbReference type="GO" id="GO:0004930">
    <property type="term" value="F:G protein-coupled receptor activity"/>
    <property type="evidence" value="ECO:0007669"/>
    <property type="project" value="UniProtKB-KW"/>
</dbReference>
<dbReference type="PANTHER" id="PTHR11394">
    <property type="entry name" value="TASTE RECEPTOR TYPE 2"/>
    <property type="match status" value="1"/>
</dbReference>